<dbReference type="AlphaFoldDB" id="A0A100XYN2"/>
<dbReference type="Proteomes" id="UP000053462">
    <property type="component" value="Unassembled WGS sequence"/>
</dbReference>
<keyword evidence="1" id="KW-1133">Transmembrane helix</keyword>
<dbReference type="EMBL" id="LLYW01000012">
    <property type="protein sequence ID" value="KUH33980.1"/>
    <property type="molecule type" value="Genomic_DNA"/>
</dbReference>
<evidence type="ECO:0000313" key="2">
    <source>
        <dbReference type="EMBL" id="KUH33980.1"/>
    </source>
</evidence>
<protein>
    <recommendedName>
        <fullName evidence="4">Squalene cyclase C-terminal domain-containing protein</fullName>
    </recommendedName>
</protein>
<dbReference type="RefSeq" id="WP_058938344.1">
    <property type="nucleotide sequence ID" value="NZ_LLYW01000012.1"/>
</dbReference>
<reference evidence="2 3" key="1">
    <citation type="submission" date="2015-10" db="EMBL/GenBank/DDBJ databases">
        <title>Draft genome sequence of Thermococcus celericrescens strain DSM 17994.</title>
        <authorList>
            <person name="Hong S.-J."/>
            <person name="Park C.-E."/>
            <person name="Shin J.-H."/>
        </authorList>
    </citation>
    <scope>NUCLEOTIDE SEQUENCE [LARGE SCALE GENOMIC DNA]</scope>
    <source>
        <strain evidence="2 3">DSM 17994</strain>
    </source>
</reference>
<proteinExistence type="predicted"/>
<comment type="caution">
    <text evidence="2">The sequence shown here is derived from an EMBL/GenBank/DDBJ whole genome shotgun (WGS) entry which is preliminary data.</text>
</comment>
<accession>A0A100XYN2</accession>
<dbReference type="Gene3D" id="1.50.10.20">
    <property type="match status" value="2"/>
</dbReference>
<evidence type="ECO:0000256" key="1">
    <source>
        <dbReference type="SAM" id="Phobius"/>
    </source>
</evidence>
<keyword evidence="1" id="KW-0472">Membrane</keyword>
<dbReference type="InterPro" id="IPR008930">
    <property type="entry name" value="Terpenoid_cyclase/PrenylTrfase"/>
</dbReference>
<organism evidence="2 3">
    <name type="scientific">Thermococcus celericrescens</name>
    <dbReference type="NCBI Taxonomy" id="227598"/>
    <lineage>
        <taxon>Archaea</taxon>
        <taxon>Methanobacteriati</taxon>
        <taxon>Methanobacteriota</taxon>
        <taxon>Thermococci</taxon>
        <taxon>Thermococcales</taxon>
        <taxon>Thermococcaceae</taxon>
        <taxon>Thermococcus</taxon>
    </lineage>
</organism>
<evidence type="ECO:0008006" key="4">
    <source>
        <dbReference type="Google" id="ProtNLM"/>
    </source>
</evidence>
<feature type="transmembrane region" description="Helical" evidence="1">
    <location>
        <begin position="559"/>
        <end position="577"/>
    </location>
</feature>
<evidence type="ECO:0000313" key="3">
    <source>
        <dbReference type="Proteomes" id="UP000053462"/>
    </source>
</evidence>
<dbReference type="OrthoDB" id="97379at2157"/>
<keyword evidence="3" id="KW-1185">Reference proteome</keyword>
<name>A0A100XYN2_9EURY</name>
<gene>
    <name evidence="2" type="ORF">APY94_03660</name>
</gene>
<sequence length="589" mass="65827">MRRILGAALILMIIGLSLPMGSAKIEPYVYKPTVPETAFAVLALYRTGDYDKVLEGCEWLVALKTPFDSWGMAYGEEHMAKYTAMAMLALMRGENIARGRYRDVLNGAAYWLIYKQNPDGSWEDYTGTALAVIALKEFLNGYINENLTGFEKQVRDAINRGEGWLIEAKPKTDAERIFGYLALGKRDELEKMGAEGELKAYRAFALAYLGEKVELSDDFESTGAIAMALYSTGDEKYRRELLEKEHFGFWGVLHYRVLDLLSVSKVGGFEDLRGIACPYLGKITPGDDWERVILADYYLLCNMTPELPSNYSGLFPWQVAEIARVKALLGENYSDEVGYLLSTARNGVWKDFYNTAYVVWVLRELNVSHDYGASLSYLSNNLTWMLKTKDPKTGNPVYYNVPTYYFAYGLIVFSEFGMEKELNETLNLLAERQYPNGAFPYTPGSVAGLTSTAKTVWALRQAGLVNMTAYTKGVSFLRDVLYADIPKTTVEGGVARLTNATFLLIGDGRYVGNLTDEAKVSELDGYVVIYPSQNPVMISAYVVKGFRAAEGVGENDKIAYLYIGAGAVLIAMAVLIMRRKERGGEREKK</sequence>
<keyword evidence="1" id="KW-0812">Transmembrane</keyword>
<dbReference type="SUPFAM" id="SSF48239">
    <property type="entry name" value="Terpenoid cyclases/Protein prenyltransferases"/>
    <property type="match status" value="2"/>
</dbReference>